<dbReference type="GO" id="GO:1901678">
    <property type="term" value="P:iron coordination entity transport"/>
    <property type="evidence" value="ECO:0007669"/>
    <property type="project" value="UniProtKB-ARBA"/>
</dbReference>
<organism evidence="8 9">
    <name type="scientific">Paenibacillus paeoniae</name>
    <dbReference type="NCBI Taxonomy" id="2292705"/>
    <lineage>
        <taxon>Bacteria</taxon>
        <taxon>Bacillati</taxon>
        <taxon>Bacillota</taxon>
        <taxon>Bacilli</taxon>
        <taxon>Bacillales</taxon>
        <taxon>Paenibacillaceae</taxon>
        <taxon>Paenibacillus</taxon>
    </lineage>
</organism>
<comment type="similarity">
    <text evidence="2">Belongs to the bacterial solute-binding protein 8 family.</text>
</comment>
<evidence type="ECO:0000313" key="9">
    <source>
        <dbReference type="Proteomes" id="UP000261905"/>
    </source>
</evidence>
<dbReference type="GO" id="GO:0030288">
    <property type="term" value="C:outer membrane-bounded periplasmic space"/>
    <property type="evidence" value="ECO:0007669"/>
    <property type="project" value="TreeGrafter"/>
</dbReference>
<keyword evidence="4 6" id="KW-0732">Signal</keyword>
<comment type="subcellular location">
    <subcellularLocation>
        <location evidence="1">Cell envelope</location>
    </subcellularLocation>
</comment>
<accession>A0A371P5T4</accession>
<dbReference type="PROSITE" id="PS50983">
    <property type="entry name" value="FE_B12_PBP"/>
    <property type="match status" value="1"/>
</dbReference>
<evidence type="ECO:0000256" key="4">
    <source>
        <dbReference type="ARBA" id="ARBA00022729"/>
    </source>
</evidence>
<gene>
    <name evidence="8" type="ORF">DX130_22535</name>
</gene>
<evidence type="ECO:0000313" key="8">
    <source>
        <dbReference type="EMBL" id="REK71225.1"/>
    </source>
</evidence>
<dbReference type="EMBL" id="QUBQ01000006">
    <property type="protein sequence ID" value="REK71225.1"/>
    <property type="molecule type" value="Genomic_DNA"/>
</dbReference>
<evidence type="ECO:0000256" key="1">
    <source>
        <dbReference type="ARBA" id="ARBA00004196"/>
    </source>
</evidence>
<feature type="chain" id="PRO_5039473769" evidence="6">
    <location>
        <begin position="23"/>
        <end position="343"/>
    </location>
</feature>
<dbReference type="InterPro" id="IPR051313">
    <property type="entry name" value="Bact_iron-sidero_bind"/>
</dbReference>
<reference evidence="8 9" key="1">
    <citation type="submission" date="2018-08" db="EMBL/GenBank/DDBJ databases">
        <title>Paenibacillus sp. M4BSY-1, whole genome shotgun sequence.</title>
        <authorList>
            <person name="Tuo L."/>
        </authorList>
    </citation>
    <scope>NUCLEOTIDE SEQUENCE [LARGE SCALE GENOMIC DNA]</scope>
    <source>
        <strain evidence="8 9">M4BSY-1</strain>
    </source>
</reference>
<sequence length="343" mass="37827">MKLNSRQIVALCTILVLTLTLAACGQAANPSNKNQQPPPSSQASQDAEKSEDQAAKPPSTRKVNTVMGEVEVPAEPKRVVAQGYLAAVLALGVKPVGAPYWDIESPHNRHLTEGMGIEDTGHIDLSSVEKILSLDPDLIITLSDDPAIYEQLSLIAPTVVFPYNTLGEARNEVRTIGQVLGREKEAEEWIDSFNITVAKAKERLKGIMKEDETVSLMGGHNKALYVYAGDSWRGAQAIYDHLELKRPPLVQEMHNQNVGSSVISLEKVPDFMGDYLFVEAGQSGSFDPSEDLWKHLSPVKNNQVFTLKSEYFWPFDPLAVKAQVDLVADMIIERHKENQANTK</sequence>
<dbReference type="OrthoDB" id="2241086at2"/>
<protein>
    <submittedName>
        <fullName evidence="8">Fe3+-citrate ABC transporter substrate-binding protein</fullName>
    </submittedName>
</protein>
<proteinExistence type="inferred from homology"/>
<dbReference type="Gene3D" id="3.40.50.1980">
    <property type="entry name" value="Nitrogenase molybdenum iron protein domain"/>
    <property type="match status" value="2"/>
</dbReference>
<evidence type="ECO:0000256" key="3">
    <source>
        <dbReference type="ARBA" id="ARBA00022448"/>
    </source>
</evidence>
<feature type="region of interest" description="Disordered" evidence="5">
    <location>
        <begin position="28"/>
        <end position="65"/>
    </location>
</feature>
<dbReference type="Pfam" id="PF01497">
    <property type="entry name" value="Peripla_BP_2"/>
    <property type="match status" value="1"/>
</dbReference>
<dbReference type="PANTHER" id="PTHR30532:SF26">
    <property type="entry name" value="IRON(3+)-HYDROXAMATE-BINDING PROTEIN FHUD"/>
    <property type="match status" value="1"/>
</dbReference>
<dbReference type="SUPFAM" id="SSF53807">
    <property type="entry name" value="Helical backbone' metal receptor"/>
    <property type="match status" value="1"/>
</dbReference>
<evidence type="ECO:0000256" key="2">
    <source>
        <dbReference type="ARBA" id="ARBA00008814"/>
    </source>
</evidence>
<dbReference type="PROSITE" id="PS51257">
    <property type="entry name" value="PROKAR_LIPOPROTEIN"/>
    <property type="match status" value="1"/>
</dbReference>
<feature type="domain" description="Fe/B12 periplasmic-binding" evidence="7">
    <location>
        <begin position="76"/>
        <end position="335"/>
    </location>
</feature>
<evidence type="ECO:0000256" key="5">
    <source>
        <dbReference type="SAM" id="MobiDB-lite"/>
    </source>
</evidence>
<dbReference type="RefSeq" id="WP_116049233.1">
    <property type="nucleotide sequence ID" value="NZ_QUBQ01000006.1"/>
</dbReference>
<dbReference type="AlphaFoldDB" id="A0A371P5T4"/>
<evidence type="ECO:0000259" key="7">
    <source>
        <dbReference type="PROSITE" id="PS50983"/>
    </source>
</evidence>
<keyword evidence="9" id="KW-1185">Reference proteome</keyword>
<comment type="caution">
    <text evidence="8">The sequence shown here is derived from an EMBL/GenBank/DDBJ whole genome shotgun (WGS) entry which is preliminary data.</text>
</comment>
<feature type="signal peptide" evidence="6">
    <location>
        <begin position="1"/>
        <end position="22"/>
    </location>
</feature>
<name>A0A371P5T4_9BACL</name>
<dbReference type="PANTHER" id="PTHR30532">
    <property type="entry name" value="IRON III DICITRATE-BINDING PERIPLASMIC PROTEIN"/>
    <property type="match status" value="1"/>
</dbReference>
<evidence type="ECO:0000256" key="6">
    <source>
        <dbReference type="SAM" id="SignalP"/>
    </source>
</evidence>
<keyword evidence="3" id="KW-0813">Transport</keyword>
<feature type="compositionally biased region" description="Low complexity" evidence="5">
    <location>
        <begin position="28"/>
        <end position="45"/>
    </location>
</feature>
<dbReference type="Proteomes" id="UP000261905">
    <property type="component" value="Unassembled WGS sequence"/>
</dbReference>
<dbReference type="InterPro" id="IPR002491">
    <property type="entry name" value="ABC_transptr_periplasmic_BD"/>
</dbReference>